<sequence>MKKTTGTVLALLTLICALWVAPAFATNYNITGYTASLLVTDPVGNVLGGDTGLNGYYSLDLVGSGGANLSGTLTLFQANADYSRNLVIPAVLYSAALIDKFYFTLVGDDFTLGSDLGGDMLRFNYAALPTDPNYPDVFTARALNLGNGNVFVNQFFNEQYYASGPDGNPTNPITAYGAILSDGFTATDVNGNFIDMVIDDASAPVPEPSTFLLLGLGLAGLGVLRRRNSCA</sequence>
<feature type="chain" id="PRO_5028138695" description="Ice-binding protein C-terminal domain-containing protein" evidence="1">
    <location>
        <begin position="26"/>
        <end position="231"/>
    </location>
</feature>
<evidence type="ECO:0000313" key="3">
    <source>
        <dbReference type="EMBL" id="GFO66645.1"/>
    </source>
</evidence>
<organism evidence="3 4">
    <name type="scientific">Geomonas limicola</name>
    <dbReference type="NCBI Taxonomy" id="2740186"/>
    <lineage>
        <taxon>Bacteria</taxon>
        <taxon>Pseudomonadati</taxon>
        <taxon>Thermodesulfobacteriota</taxon>
        <taxon>Desulfuromonadia</taxon>
        <taxon>Geobacterales</taxon>
        <taxon>Geobacteraceae</taxon>
        <taxon>Geomonas</taxon>
    </lineage>
</organism>
<gene>
    <name evidence="3" type="ORF">GMLC_02240</name>
</gene>
<comment type="caution">
    <text evidence="3">The sequence shown here is derived from an EMBL/GenBank/DDBJ whole genome shotgun (WGS) entry which is preliminary data.</text>
</comment>
<evidence type="ECO:0000313" key="4">
    <source>
        <dbReference type="Proteomes" id="UP000587586"/>
    </source>
</evidence>
<dbReference type="RefSeq" id="WP_198424444.1">
    <property type="nucleotide sequence ID" value="NZ_BLXZ01000001.1"/>
</dbReference>
<protein>
    <recommendedName>
        <fullName evidence="2">Ice-binding protein C-terminal domain-containing protein</fullName>
    </recommendedName>
</protein>
<keyword evidence="1" id="KW-0732">Signal</keyword>
<feature type="signal peptide" evidence="1">
    <location>
        <begin position="1"/>
        <end position="25"/>
    </location>
</feature>
<reference evidence="4" key="1">
    <citation type="submission" date="2020-06" db="EMBL/GenBank/DDBJ databases">
        <title>Draft genomic sequecing of Geomonas sp. Red745.</title>
        <authorList>
            <person name="Itoh H."/>
            <person name="Xu Z.X."/>
            <person name="Ushijima N."/>
            <person name="Masuda Y."/>
            <person name="Shiratori Y."/>
            <person name="Senoo K."/>
        </authorList>
    </citation>
    <scope>NUCLEOTIDE SEQUENCE [LARGE SCALE GENOMIC DNA]</scope>
    <source>
        <strain evidence="4">Red745</strain>
    </source>
</reference>
<accession>A0A6V8N288</accession>
<evidence type="ECO:0000259" key="2">
    <source>
        <dbReference type="Pfam" id="PF07589"/>
    </source>
</evidence>
<dbReference type="EMBL" id="BLXZ01000001">
    <property type="protein sequence ID" value="GFO66645.1"/>
    <property type="molecule type" value="Genomic_DNA"/>
</dbReference>
<evidence type="ECO:0000256" key="1">
    <source>
        <dbReference type="SAM" id="SignalP"/>
    </source>
</evidence>
<dbReference type="NCBIfam" id="TIGR02595">
    <property type="entry name" value="PEP_CTERM"/>
    <property type="match status" value="1"/>
</dbReference>
<proteinExistence type="predicted"/>
<dbReference type="InterPro" id="IPR013424">
    <property type="entry name" value="Ice-binding_C"/>
</dbReference>
<keyword evidence="4" id="KW-1185">Reference proteome</keyword>
<dbReference type="Pfam" id="PF07589">
    <property type="entry name" value="PEP-CTERM"/>
    <property type="match status" value="1"/>
</dbReference>
<dbReference type="Proteomes" id="UP000587586">
    <property type="component" value="Unassembled WGS sequence"/>
</dbReference>
<dbReference type="AlphaFoldDB" id="A0A6V8N288"/>
<feature type="domain" description="Ice-binding protein C-terminal" evidence="2">
    <location>
        <begin position="204"/>
        <end position="227"/>
    </location>
</feature>
<name>A0A6V8N288_9BACT</name>